<evidence type="ECO:0000256" key="2">
    <source>
        <dbReference type="ARBA" id="ARBA00005372"/>
    </source>
</evidence>
<keyword evidence="4" id="KW-0560">Oxidoreductase</keyword>
<dbReference type="Pfam" id="PF05368">
    <property type="entry name" value="NmrA"/>
    <property type="match status" value="1"/>
</dbReference>
<comment type="similarity">
    <text evidence="2">Belongs to the fgaFS/easG family.</text>
</comment>
<feature type="domain" description="NmrA-like" evidence="5">
    <location>
        <begin position="5"/>
        <end position="277"/>
    </location>
</feature>
<dbReference type="Gene3D" id="3.90.25.10">
    <property type="entry name" value="UDP-galactose 4-epimerase, domain 1"/>
    <property type="match status" value="1"/>
</dbReference>
<reference evidence="6" key="1">
    <citation type="submission" date="2021-02" db="EMBL/GenBank/DDBJ databases">
        <title>Genome sequence Cadophora malorum strain M34.</title>
        <authorList>
            <person name="Stefanovic E."/>
            <person name="Vu D."/>
            <person name="Scully C."/>
            <person name="Dijksterhuis J."/>
            <person name="Roader J."/>
            <person name="Houbraken J."/>
        </authorList>
    </citation>
    <scope>NUCLEOTIDE SEQUENCE</scope>
    <source>
        <strain evidence="6">M34</strain>
    </source>
</reference>
<dbReference type="InterPro" id="IPR019901">
    <property type="entry name" value="Ergot_alkaloid_biosynthesis"/>
</dbReference>
<dbReference type="InterPro" id="IPR051604">
    <property type="entry name" value="Ergot_Alk_Oxidoreductase"/>
</dbReference>
<evidence type="ECO:0000313" key="6">
    <source>
        <dbReference type="EMBL" id="KAG4420789.1"/>
    </source>
</evidence>
<evidence type="ECO:0000256" key="1">
    <source>
        <dbReference type="ARBA" id="ARBA00005107"/>
    </source>
</evidence>
<organism evidence="6 7">
    <name type="scientific">Cadophora malorum</name>
    <dbReference type="NCBI Taxonomy" id="108018"/>
    <lineage>
        <taxon>Eukaryota</taxon>
        <taxon>Fungi</taxon>
        <taxon>Dikarya</taxon>
        <taxon>Ascomycota</taxon>
        <taxon>Pezizomycotina</taxon>
        <taxon>Leotiomycetes</taxon>
        <taxon>Helotiales</taxon>
        <taxon>Ploettnerulaceae</taxon>
        <taxon>Cadophora</taxon>
    </lineage>
</organism>
<dbReference type="Gene3D" id="3.40.50.720">
    <property type="entry name" value="NAD(P)-binding Rossmann-like Domain"/>
    <property type="match status" value="1"/>
</dbReference>
<keyword evidence="7" id="KW-1185">Reference proteome</keyword>
<dbReference type="GO" id="GO:0035835">
    <property type="term" value="P:indole alkaloid biosynthetic process"/>
    <property type="evidence" value="ECO:0007669"/>
    <property type="project" value="UniProtKB-UniPathway"/>
</dbReference>
<evidence type="ECO:0000256" key="4">
    <source>
        <dbReference type="ARBA" id="ARBA00023002"/>
    </source>
</evidence>
<gene>
    <name evidence="6" type="ORF">IFR04_006069</name>
</gene>
<dbReference type="InterPro" id="IPR036291">
    <property type="entry name" value="NAD(P)-bd_dom_sf"/>
</dbReference>
<dbReference type="AlphaFoldDB" id="A0A8H7TJH1"/>
<dbReference type="GO" id="GO:0016491">
    <property type="term" value="F:oxidoreductase activity"/>
    <property type="evidence" value="ECO:0007669"/>
    <property type="project" value="UniProtKB-KW"/>
</dbReference>
<proteinExistence type="inferred from homology"/>
<dbReference type="InterPro" id="IPR008030">
    <property type="entry name" value="NmrA-like"/>
</dbReference>
<dbReference type="EMBL" id="JAFJYH010000077">
    <property type="protein sequence ID" value="KAG4420789.1"/>
    <property type="molecule type" value="Genomic_DNA"/>
</dbReference>
<evidence type="ECO:0000259" key="5">
    <source>
        <dbReference type="Pfam" id="PF05368"/>
    </source>
</evidence>
<dbReference type="SUPFAM" id="SSF51735">
    <property type="entry name" value="NAD(P)-binding Rossmann-fold domains"/>
    <property type="match status" value="1"/>
</dbReference>
<sequence>MSSHRTILLTGGTGKVSSRIATLLSANGNSTLIASRSGTAPPLPHCRGVMFDWYDSATWPTAFSNAAVTAAFLVSPPDIDCAPPVNKFIDFAIERGVKRFVLLGASLLPVEDGPMMSQISKYLLTLNVEYAILRPTWFMENFSEVQHQPSIQNEDRIVTATGDGRVPFVAASDIAAVGFHALTDEVPHNTDHLILGPELLSYNDVAALLTTKLNRKITHVSISEEEIVSVFSSIGLAPELVKALAAMDTAIKEGAEDRLNDAVLKVTGKKPKTLEEFVDEVVGMGVWEKKE</sequence>
<keyword evidence="3" id="KW-0017">Alkaloid metabolism</keyword>
<dbReference type="UniPathway" id="UPA00327"/>
<evidence type="ECO:0000313" key="7">
    <source>
        <dbReference type="Proteomes" id="UP000664132"/>
    </source>
</evidence>
<dbReference type="PANTHER" id="PTHR43162:SF1">
    <property type="entry name" value="PRESTALK A DIFFERENTIATION PROTEIN A"/>
    <property type="match status" value="1"/>
</dbReference>
<accession>A0A8H7TJH1</accession>
<name>A0A8H7TJH1_9HELO</name>
<dbReference type="OrthoDB" id="9997102at2759"/>
<dbReference type="PANTHER" id="PTHR43162">
    <property type="match status" value="1"/>
</dbReference>
<comment type="pathway">
    <text evidence="1">Alkaloid biosynthesis; ergot alkaloid biosynthesis.</text>
</comment>
<dbReference type="Proteomes" id="UP000664132">
    <property type="component" value="Unassembled WGS sequence"/>
</dbReference>
<comment type="caution">
    <text evidence="6">The sequence shown here is derived from an EMBL/GenBank/DDBJ whole genome shotgun (WGS) entry which is preliminary data.</text>
</comment>
<evidence type="ECO:0000256" key="3">
    <source>
        <dbReference type="ARBA" id="ARBA00022589"/>
    </source>
</evidence>
<protein>
    <recommendedName>
        <fullName evidence="5">NmrA-like domain-containing protein</fullName>
    </recommendedName>
</protein>
<dbReference type="NCBIfam" id="TIGR03649">
    <property type="entry name" value="ergot_EASG"/>
    <property type="match status" value="1"/>
</dbReference>